<sequence length="154" mass="16547">MKTAYLIPLLTLPLIFANCREAKRTVSEVKTEVATAGDVTFARSAFESLARGDASVAEKIDWPVFTSIGENVGASYIALPSAIEKEKLVNAFITQFATSFRENGGSIDAFTNWRVTAHDSAHTEVAADSSSGILSITVSERDGVEKVSSLNMIK</sequence>
<gene>
    <name evidence="1" type="ORF">JIN84_18315</name>
</gene>
<keyword evidence="2" id="KW-1185">Reference proteome</keyword>
<dbReference type="AlphaFoldDB" id="A0A934R9M8"/>
<organism evidence="1 2">
    <name type="scientific">Luteolibacter yonseiensis</name>
    <dbReference type="NCBI Taxonomy" id="1144680"/>
    <lineage>
        <taxon>Bacteria</taxon>
        <taxon>Pseudomonadati</taxon>
        <taxon>Verrucomicrobiota</taxon>
        <taxon>Verrucomicrobiia</taxon>
        <taxon>Verrucomicrobiales</taxon>
        <taxon>Verrucomicrobiaceae</taxon>
        <taxon>Luteolibacter</taxon>
    </lineage>
</organism>
<comment type="caution">
    <text evidence="1">The sequence shown here is derived from an EMBL/GenBank/DDBJ whole genome shotgun (WGS) entry which is preliminary data.</text>
</comment>
<proteinExistence type="predicted"/>
<dbReference type="EMBL" id="JAENIK010000012">
    <property type="protein sequence ID" value="MBK1817579.1"/>
    <property type="molecule type" value="Genomic_DNA"/>
</dbReference>
<dbReference type="Proteomes" id="UP000600139">
    <property type="component" value="Unassembled WGS sequence"/>
</dbReference>
<accession>A0A934R9M8</accession>
<reference evidence="1" key="1">
    <citation type="submission" date="2021-01" db="EMBL/GenBank/DDBJ databases">
        <title>Modified the classification status of verrucomicrobia.</title>
        <authorList>
            <person name="Feng X."/>
        </authorList>
    </citation>
    <scope>NUCLEOTIDE SEQUENCE</scope>
    <source>
        <strain evidence="1">JCM 18052</strain>
    </source>
</reference>
<evidence type="ECO:0000313" key="1">
    <source>
        <dbReference type="EMBL" id="MBK1817579.1"/>
    </source>
</evidence>
<protein>
    <submittedName>
        <fullName evidence="1">Uncharacterized protein</fullName>
    </submittedName>
</protein>
<evidence type="ECO:0000313" key="2">
    <source>
        <dbReference type="Proteomes" id="UP000600139"/>
    </source>
</evidence>
<dbReference type="RefSeq" id="WP_200352517.1">
    <property type="nucleotide sequence ID" value="NZ_BAABHZ010000001.1"/>
</dbReference>
<name>A0A934R9M8_9BACT</name>